<reference evidence="1 2" key="1">
    <citation type="journal article" date="2021" name="BMC Biol.">
        <title>Horizontally acquired antibacterial genes associated with adaptive radiation of ladybird beetles.</title>
        <authorList>
            <person name="Li H.S."/>
            <person name="Tang X.F."/>
            <person name="Huang Y.H."/>
            <person name="Xu Z.Y."/>
            <person name="Chen M.L."/>
            <person name="Du X.Y."/>
            <person name="Qiu B.Y."/>
            <person name="Chen P.T."/>
            <person name="Zhang W."/>
            <person name="Slipinski A."/>
            <person name="Escalona H.E."/>
            <person name="Waterhouse R.M."/>
            <person name="Zwick A."/>
            <person name="Pang H."/>
        </authorList>
    </citation>
    <scope>NUCLEOTIDE SEQUENCE [LARGE SCALE GENOMIC DNA]</scope>
    <source>
        <strain evidence="1">SYSU2018</strain>
    </source>
</reference>
<name>A0ABD2P9X7_9CUCU</name>
<dbReference type="AlphaFoldDB" id="A0ABD2P9X7"/>
<comment type="caution">
    <text evidence="1">The sequence shown here is derived from an EMBL/GenBank/DDBJ whole genome shotgun (WGS) entry which is preliminary data.</text>
</comment>
<keyword evidence="2" id="KW-1185">Reference proteome</keyword>
<gene>
    <name evidence="1" type="ORF">HHI36_001775</name>
</gene>
<accession>A0ABD2P9X7</accession>
<protein>
    <submittedName>
        <fullName evidence="1">Uncharacterized protein</fullName>
    </submittedName>
</protein>
<dbReference type="EMBL" id="JABFTP020000185">
    <property type="protein sequence ID" value="KAL3287300.1"/>
    <property type="molecule type" value="Genomic_DNA"/>
</dbReference>
<evidence type="ECO:0000313" key="1">
    <source>
        <dbReference type="EMBL" id="KAL3287300.1"/>
    </source>
</evidence>
<organism evidence="1 2">
    <name type="scientific">Cryptolaemus montrouzieri</name>
    <dbReference type="NCBI Taxonomy" id="559131"/>
    <lineage>
        <taxon>Eukaryota</taxon>
        <taxon>Metazoa</taxon>
        <taxon>Ecdysozoa</taxon>
        <taxon>Arthropoda</taxon>
        <taxon>Hexapoda</taxon>
        <taxon>Insecta</taxon>
        <taxon>Pterygota</taxon>
        <taxon>Neoptera</taxon>
        <taxon>Endopterygota</taxon>
        <taxon>Coleoptera</taxon>
        <taxon>Polyphaga</taxon>
        <taxon>Cucujiformia</taxon>
        <taxon>Coccinelloidea</taxon>
        <taxon>Coccinellidae</taxon>
        <taxon>Scymninae</taxon>
        <taxon>Scymnini</taxon>
        <taxon>Cryptolaemus</taxon>
    </lineage>
</organism>
<dbReference type="Proteomes" id="UP001516400">
    <property type="component" value="Unassembled WGS sequence"/>
</dbReference>
<evidence type="ECO:0000313" key="2">
    <source>
        <dbReference type="Proteomes" id="UP001516400"/>
    </source>
</evidence>
<proteinExistence type="predicted"/>
<sequence>MPLTTCSEKDQAIFIHAKNSLKLYDNARDIGDIVEPKTITFASRISNNRICIYLTSSNLVDQLIKSHPMIRIGDMSFSIRRLISSTKRIIISNIPPFILHETAENAIKSIGLQITSPFSFLKAAIYNEYSHILSFRRQVFIHAPSDNHELQTSIMHEEKKDTTQESTGMDQIISISQLGEPSLTQAPGQKRLYSDTLSTSDQLSSLEENFPISPFSNYTMPPPTFPSTRVVKKATKKKRKTETSVGQGLSEDTQQRIAEAYQETPHLSILPIDNFVAFIENTHGRS</sequence>